<evidence type="ECO:0000256" key="1">
    <source>
        <dbReference type="ARBA" id="ARBA00005636"/>
    </source>
</evidence>
<dbReference type="Gene3D" id="2.40.50.140">
    <property type="entry name" value="Nucleic acid-binding proteins"/>
    <property type="match status" value="1"/>
</dbReference>
<dbReference type="SMART" id="SM01382">
    <property type="entry name" value="Ribosomal_L2_C"/>
    <property type="match status" value="1"/>
</dbReference>
<evidence type="ECO:0000313" key="7">
    <source>
        <dbReference type="EMBL" id="SVE42125.1"/>
    </source>
</evidence>
<dbReference type="InterPro" id="IPR022669">
    <property type="entry name" value="Ribosomal_uL2_C"/>
</dbReference>
<dbReference type="Gene3D" id="2.30.30.30">
    <property type="match status" value="1"/>
</dbReference>
<dbReference type="FunFam" id="4.10.950.10:FF:000001">
    <property type="entry name" value="50S ribosomal protein L2"/>
    <property type="match status" value="1"/>
</dbReference>
<evidence type="ECO:0000256" key="3">
    <source>
        <dbReference type="ARBA" id="ARBA00023274"/>
    </source>
</evidence>
<proteinExistence type="inferred from homology"/>
<protein>
    <submittedName>
        <fullName evidence="7">Uncharacterized protein</fullName>
    </submittedName>
</protein>
<dbReference type="InterPro" id="IPR002171">
    <property type="entry name" value="Ribosomal_uL2"/>
</dbReference>
<feature type="domain" description="Large ribosomal subunit protein uL2 C-terminal" evidence="5">
    <location>
        <begin position="73"/>
        <end position="201"/>
    </location>
</feature>
<dbReference type="InterPro" id="IPR014722">
    <property type="entry name" value="Rib_uL2_dom2"/>
</dbReference>
<dbReference type="InterPro" id="IPR022671">
    <property type="entry name" value="Ribosomal_uL2_CS"/>
</dbReference>
<evidence type="ECO:0000259" key="5">
    <source>
        <dbReference type="SMART" id="SM01382"/>
    </source>
</evidence>
<dbReference type="SMART" id="SM01383">
    <property type="entry name" value="Ribosomal_L2"/>
    <property type="match status" value="1"/>
</dbReference>
<evidence type="ECO:0000256" key="2">
    <source>
        <dbReference type="ARBA" id="ARBA00022980"/>
    </source>
</evidence>
<dbReference type="Pfam" id="PF00181">
    <property type="entry name" value="Ribosomal_L2_N"/>
    <property type="match status" value="1"/>
</dbReference>
<dbReference type="SUPFAM" id="SSF50104">
    <property type="entry name" value="Translation proteins SH3-like domain"/>
    <property type="match status" value="1"/>
</dbReference>
<dbReference type="PIRSF" id="PIRSF002158">
    <property type="entry name" value="Ribosomal_L2"/>
    <property type="match status" value="1"/>
</dbReference>
<dbReference type="GO" id="GO:0015934">
    <property type="term" value="C:large ribosomal subunit"/>
    <property type="evidence" value="ECO:0007669"/>
    <property type="project" value="InterPro"/>
</dbReference>
<dbReference type="InterPro" id="IPR008991">
    <property type="entry name" value="Translation_prot_SH3-like_sf"/>
</dbReference>
<evidence type="ECO:0000256" key="4">
    <source>
        <dbReference type="SAM" id="MobiDB-lite"/>
    </source>
</evidence>
<feature type="domain" description="Large ribosomal subunit protein uL2 RNA-binding" evidence="6">
    <location>
        <begin position="1"/>
        <end position="66"/>
    </location>
</feature>
<dbReference type="SUPFAM" id="SSF50249">
    <property type="entry name" value="Nucleic acid-binding proteins"/>
    <property type="match status" value="1"/>
</dbReference>
<keyword evidence="3" id="KW-0687">Ribonucleoprotein</keyword>
<dbReference type="EMBL" id="UINC01216117">
    <property type="protein sequence ID" value="SVE42125.1"/>
    <property type="molecule type" value="Genomic_DNA"/>
</dbReference>
<feature type="compositionally biased region" description="Gly residues" evidence="4">
    <location>
        <begin position="181"/>
        <end position="193"/>
    </location>
</feature>
<dbReference type="InterPro" id="IPR022666">
    <property type="entry name" value="Ribosomal_uL2_RNA-bd_dom"/>
</dbReference>
<dbReference type="InterPro" id="IPR005880">
    <property type="entry name" value="Ribosomal_uL2_bac/org-type"/>
</dbReference>
<reference evidence="7" key="1">
    <citation type="submission" date="2018-05" db="EMBL/GenBank/DDBJ databases">
        <authorList>
            <person name="Lanie J.A."/>
            <person name="Ng W.-L."/>
            <person name="Kazmierczak K.M."/>
            <person name="Andrzejewski T.M."/>
            <person name="Davidsen T.M."/>
            <person name="Wayne K.J."/>
            <person name="Tettelin H."/>
            <person name="Glass J.I."/>
            <person name="Rusch D."/>
            <person name="Podicherti R."/>
            <person name="Tsui H.-C.T."/>
            <person name="Winkler M.E."/>
        </authorList>
    </citation>
    <scope>NUCLEOTIDE SEQUENCE</scope>
</reference>
<organism evidence="7">
    <name type="scientific">marine metagenome</name>
    <dbReference type="NCBI Taxonomy" id="408172"/>
    <lineage>
        <taxon>unclassified sequences</taxon>
        <taxon>metagenomes</taxon>
        <taxon>ecological metagenomes</taxon>
    </lineage>
</organism>
<dbReference type="InterPro" id="IPR012340">
    <property type="entry name" value="NA-bd_OB-fold"/>
</dbReference>
<sequence>RRGGGHKRLYRKIDFRRMRLDDPAKVIALEYDPNRTAHLALLEYADGEKSYILASSGLDVGDTVVSSNEKIAFKPGNCLPLNLLPVGTKVHCVEMLPGAGAVIARSAGSEVRLISIDNGQASLKMPSGEIRLVKENCRATIGAVGNSSHQKATIGKAGRNRWKGRRPRVRGVAMNPVDHPMGGGEGRTSGGGHPMSPWGQLSKGFPTRKKSKPSNSQILVRRNGRRVK</sequence>
<dbReference type="InterPro" id="IPR014726">
    <property type="entry name" value="Ribosomal_uL2_dom3"/>
</dbReference>
<name>A0A383DCY8_9ZZZZ</name>
<dbReference type="NCBIfam" id="TIGR01171">
    <property type="entry name" value="rplB_bact"/>
    <property type="match status" value="1"/>
</dbReference>
<feature type="region of interest" description="Disordered" evidence="4">
    <location>
        <begin position="172"/>
        <end position="228"/>
    </location>
</feature>
<dbReference type="FunFam" id="2.30.30.30:FF:000001">
    <property type="entry name" value="50S ribosomal protein L2"/>
    <property type="match status" value="1"/>
</dbReference>
<dbReference type="PANTHER" id="PTHR13691">
    <property type="entry name" value="RIBOSOMAL PROTEIN L2"/>
    <property type="match status" value="1"/>
</dbReference>
<dbReference type="GO" id="GO:0016740">
    <property type="term" value="F:transferase activity"/>
    <property type="evidence" value="ECO:0007669"/>
    <property type="project" value="InterPro"/>
</dbReference>
<dbReference type="PANTHER" id="PTHR13691:SF5">
    <property type="entry name" value="LARGE RIBOSOMAL SUBUNIT PROTEIN UL2M"/>
    <property type="match status" value="1"/>
</dbReference>
<dbReference type="Gene3D" id="4.10.950.10">
    <property type="entry name" value="Ribosomal protein L2, domain 3"/>
    <property type="match status" value="1"/>
</dbReference>
<dbReference type="AlphaFoldDB" id="A0A383DCY8"/>
<dbReference type="GO" id="GO:0003723">
    <property type="term" value="F:RNA binding"/>
    <property type="evidence" value="ECO:0007669"/>
    <property type="project" value="InterPro"/>
</dbReference>
<feature type="non-terminal residue" evidence="7">
    <location>
        <position position="1"/>
    </location>
</feature>
<dbReference type="Pfam" id="PF03947">
    <property type="entry name" value="Ribosomal_L2_C"/>
    <property type="match status" value="1"/>
</dbReference>
<accession>A0A383DCY8</accession>
<comment type="similarity">
    <text evidence="1">Belongs to the universal ribosomal protein uL2 family.</text>
</comment>
<dbReference type="PROSITE" id="PS00467">
    <property type="entry name" value="RIBOSOMAL_L2"/>
    <property type="match status" value="1"/>
</dbReference>
<dbReference type="GO" id="GO:0002181">
    <property type="term" value="P:cytoplasmic translation"/>
    <property type="evidence" value="ECO:0007669"/>
    <property type="project" value="TreeGrafter"/>
</dbReference>
<keyword evidence="2" id="KW-0689">Ribosomal protein</keyword>
<dbReference type="GO" id="GO:0003735">
    <property type="term" value="F:structural constituent of ribosome"/>
    <property type="evidence" value="ECO:0007669"/>
    <property type="project" value="InterPro"/>
</dbReference>
<evidence type="ECO:0000259" key="6">
    <source>
        <dbReference type="SMART" id="SM01383"/>
    </source>
</evidence>
<gene>
    <name evidence="7" type="ORF">METZ01_LOCUS494979</name>
</gene>